<dbReference type="SUPFAM" id="SSF52402">
    <property type="entry name" value="Adenine nucleotide alpha hydrolases-like"/>
    <property type="match status" value="1"/>
</dbReference>
<comment type="subcellular location">
    <subcellularLocation>
        <location evidence="1">Membrane</location>
        <topology evidence="1">Multi-pass membrane protein</topology>
    </subcellularLocation>
</comment>
<dbReference type="InterPro" id="IPR014729">
    <property type="entry name" value="Rossmann-like_a/b/a_fold"/>
</dbReference>
<accession>A0A5J4RFR3</accession>
<evidence type="ECO:0000256" key="6">
    <source>
        <dbReference type="ARBA" id="ARBA00023065"/>
    </source>
</evidence>
<dbReference type="InterPro" id="IPR038770">
    <property type="entry name" value="Na+/solute_symporter_sf"/>
</dbReference>
<sequence length="529" mass="59107">MKWFNDIGLQLPIANPTWIFFLVLTIILIAPIFLSKFRIPHIIGMILAGMVIGEHGFNILERDSSFELFSKVGVYYIMFLAGLEMNLEGFKQNRFKALTFAFYTFFIPALLGLWTSRILLDYNLATSLLLASLYGSHTLIAYPVISRYGLSRLRSISITVGGTAIAVILSLLMLAIIVGHYRGEVTQMFWIMMFLKIAIVFFLIIFFFPRIGRWFFRKYEDNITQFIFVLAMVFLSGGMFELAGLEGILGAFLAGLVLNRLIPTLSPLMNRLEFVGNAIFIPYFLIGVGMMIDVHAIFIGGETLRVALVMTVVATISKWLSAWLTQKTFRMHADERSIIFGLSNAHAAAALAAVLIGNKVEIAPGVPLLNDAILNGAIVMILFSCLISSIVTEHAAHKVIIRENLEGQENEIKEEENILIPIAGSDTMDNLIKTALLVKAPKRKEGMIALRVMNDNTSFEIQRTQNKRDLEQAVQIAAATDVMMHTVTRFDLNVASGIIHTLKEYNASEIIIGLHHKTTMVDSFWGTIA</sequence>
<evidence type="ECO:0000256" key="4">
    <source>
        <dbReference type="ARBA" id="ARBA00022692"/>
    </source>
</evidence>
<evidence type="ECO:0000256" key="2">
    <source>
        <dbReference type="ARBA" id="ARBA00022448"/>
    </source>
</evidence>
<dbReference type="AlphaFoldDB" id="A0A5J4RFR3"/>
<dbReference type="InterPro" id="IPR006153">
    <property type="entry name" value="Cation/H_exchanger_TM"/>
</dbReference>
<reference evidence="10" key="1">
    <citation type="submission" date="2019-03" db="EMBL/GenBank/DDBJ databases">
        <title>Single cell metagenomics reveals metabolic interactions within the superorganism composed of flagellate Streblomastix strix and complex community of Bacteroidetes bacteria on its surface.</title>
        <authorList>
            <person name="Treitli S.C."/>
            <person name="Kolisko M."/>
            <person name="Husnik F."/>
            <person name="Keeling P."/>
            <person name="Hampl V."/>
        </authorList>
    </citation>
    <scope>NUCLEOTIDE SEQUENCE</scope>
    <source>
        <strain evidence="10">STM</strain>
    </source>
</reference>
<keyword evidence="4 8" id="KW-0812">Transmembrane</keyword>
<keyword evidence="5 8" id="KW-1133">Transmembrane helix</keyword>
<organism evidence="10">
    <name type="scientific">termite gut metagenome</name>
    <dbReference type="NCBI Taxonomy" id="433724"/>
    <lineage>
        <taxon>unclassified sequences</taxon>
        <taxon>metagenomes</taxon>
        <taxon>organismal metagenomes</taxon>
    </lineage>
</organism>
<feature type="non-terminal residue" evidence="10">
    <location>
        <position position="529"/>
    </location>
</feature>
<keyword evidence="2" id="KW-0813">Transport</keyword>
<dbReference type="EMBL" id="SNRY01001240">
    <property type="protein sequence ID" value="KAA6332448.1"/>
    <property type="molecule type" value="Genomic_DNA"/>
</dbReference>
<feature type="transmembrane region" description="Helical" evidence="8">
    <location>
        <begin position="72"/>
        <end position="90"/>
    </location>
</feature>
<feature type="transmembrane region" description="Helical" evidence="8">
    <location>
        <begin position="42"/>
        <end position="60"/>
    </location>
</feature>
<feature type="transmembrane region" description="Helical" evidence="8">
    <location>
        <begin position="187"/>
        <end position="207"/>
    </location>
</feature>
<keyword evidence="6" id="KW-0406">Ion transport</keyword>
<feature type="transmembrane region" description="Helical" evidence="8">
    <location>
        <begin position="122"/>
        <end position="144"/>
    </location>
</feature>
<feature type="transmembrane region" description="Helical" evidence="8">
    <location>
        <begin position="97"/>
        <end position="116"/>
    </location>
</feature>
<feature type="transmembrane region" description="Helical" evidence="8">
    <location>
        <begin position="219"/>
        <end position="236"/>
    </location>
</feature>
<dbReference type="Pfam" id="PF00999">
    <property type="entry name" value="Na_H_Exchanger"/>
    <property type="match status" value="1"/>
</dbReference>
<evidence type="ECO:0000313" key="10">
    <source>
        <dbReference type="EMBL" id="KAA6332448.1"/>
    </source>
</evidence>
<comment type="caution">
    <text evidence="10">The sequence shown here is derived from an EMBL/GenBank/DDBJ whole genome shotgun (WGS) entry which is preliminary data.</text>
</comment>
<gene>
    <name evidence="10" type="ORF">EZS27_019053</name>
</gene>
<evidence type="ECO:0000256" key="1">
    <source>
        <dbReference type="ARBA" id="ARBA00004141"/>
    </source>
</evidence>
<dbReference type="PANTHER" id="PTHR43562:SF4">
    <property type="entry name" value="NA(+)_H(+) ANTIPORTER NHAS5"/>
    <property type="match status" value="1"/>
</dbReference>
<feature type="transmembrane region" description="Helical" evidence="8">
    <location>
        <begin position="18"/>
        <end position="35"/>
    </location>
</feature>
<protein>
    <submittedName>
        <fullName evidence="10">Na(+)/H(+)-K(+) antiporter GerN</fullName>
    </submittedName>
</protein>
<name>A0A5J4RFR3_9ZZZZ</name>
<feature type="transmembrane region" description="Helical" evidence="8">
    <location>
        <begin position="156"/>
        <end position="181"/>
    </location>
</feature>
<evidence type="ECO:0000256" key="3">
    <source>
        <dbReference type="ARBA" id="ARBA00022449"/>
    </source>
</evidence>
<evidence type="ECO:0000259" key="9">
    <source>
        <dbReference type="Pfam" id="PF00999"/>
    </source>
</evidence>
<dbReference type="GO" id="GO:0015297">
    <property type="term" value="F:antiporter activity"/>
    <property type="evidence" value="ECO:0007669"/>
    <property type="project" value="UniProtKB-KW"/>
</dbReference>
<feature type="domain" description="Cation/H+ exchanger transmembrane" evidence="9">
    <location>
        <begin position="25"/>
        <end position="393"/>
    </location>
</feature>
<feature type="transmembrane region" description="Helical" evidence="8">
    <location>
        <begin position="242"/>
        <end position="262"/>
    </location>
</feature>
<dbReference type="GO" id="GO:0016020">
    <property type="term" value="C:membrane"/>
    <property type="evidence" value="ECO:0007669"/>
    <property type="project" value="UniProtKB-SubCell"/>
</dbReference>
<feature type="transmembrane region" description="Helical" evidence="8">
    <location>
        <begin position="337"/>
        <end position="357"/>
    </location>
</feature>
<keyword evidence="3" id="KW-0050">Antiport</keyword>
<feature type="transmembrane region" description="Helical" evidence="8">
    <location>
        <begin position="274"/>
        <end position="298"/>
    </location>
</feature>
<dbReference type="Gene3D" id="1.20.1530.20">
    <property type="match status" value="1"/>
</dbReference>
<feature type="transmembrane region" description="Helical" evidence="8">
    <location>
        <begin position="304"/>
        <end position="325"/>
    </location>
</feature>
<dbReference type="Gene3D" id="3.40.50.620">
    <property type="entry name" value="HUPs"/>
    <property type="match status" value="1"/>
</dbReference>
<dbReference type="GO" id="GO:1902600">
    <property type="term" value="P:proton transmembrane transport"/>
    <property type="evidence" value="ECO:0007669"/>
    <property type="project" value="InterPro"/>
</dbReference>
<evidence type="ECO:0000256" key="7">
    <source>
        <dbReference type="ARBA" id="ARBA00023136"/>
    </source>
</evidence>
<keyword evidence="7 8" id="KW-0472">Membrane</keyword>
<feature type="transmembrane region" description="Helical" evidence="8">
    <location>
        <begin position="372"/>
        <end position="392"/>
    </location>
</feature>
<dbReference type="PANTHER" id="PTHR43562">
    <property type="entry name" value="NAPA-TYPE SODIUM/HYDROGEN ANTIPORTER"/>
    <property type="match status" value="1"/>
</dbReference>
<evidence type="ECO:0000256" key="8">
    <source>
        <dbReference type="SAM" id="Phobius"/>
    </source>
</evidence>
<proteinExistence type="predicted"/>
<evidence type="ECO:0000256" key="5">
    <source>
        <dbReference type="ARBA" id="ARBA00022989"/>
    </source>
</evidence>